<keyword evidence="3" id="KW-1185">Reference proteome</keyword>
<feature type="compositionally biased region" description="Basic and acidic residues" evidence="1">
    <location>
        <begin position="36"/>
        <end position="50"/>
    </location>
</feature>
<dbReference type="Proteomes" id="UP001497482">
    <property type="component" value="Chromosome 16"/>
</dbReference>
<name>A0AAV2K903_KNICA</name>
<reference evidence="2 3" key="1">
    <citation type="submission" date="2024-04" db="EMBL/GenBank/DDBJ databases">
        <authorList>
            <person name="Waldvogel A.-M."/>
            <person name="Schoenle A."/>
        </authorList>
    </citation>
    <scope>NUCLEOTIDE SEQUENCE [LARGE SCALE GENOMIC DNA]</scope>
</reference>
<evidence type="ECO:0000313" key="2">
    <source>
        <dbReference type="EMBL" id="CAL1584097.1"/>
    </source>
</evidence>
<gene>
    <name evidence="2" type="ORF">KC01_LOCUS14480</name>
</gene>
<accession>A0AAV2K903</accession>
<sequence>MTHKCLSPPLPPPPRPPPSLPLSLLHKYQPSAHWQVETHAKGRSVKERTKPKNSSYNNLRKDRGPSSLQLGNLQTSSAFHHGRRTQPIPLWVAFCVRKWHWRRAWSREELWEGGRSSVSSDLGRKKQTEACPPLSMRRFSSEGSLLDLDFLPWKKVTLKSTDQPTARHSATYTLHEHAQHEADSPTPGCFAPIVIREPTGKRGLTKERSISSENLDHVGKKEHRDMNRLSVCAINEGFRAYSDGQLAPAANGSMESMDEDAPPPCDVTPNPLKSQRRAKLHAAKLHIKSLFGGQSPHSSHSNLFSSDHKESVSERRSRLLFMRQWSQVGPSRKRKISREELERWAESLTALLSSHSESHPALPAAQCPSQSNLTTEIKL</sequence>
<evidence type="ECO:0000256" key="1">
    <source>
        <dbReference type="SAM" id="MobiDB-lite"/>
    </source>
</evidence>
<feature type="compositionally biased region" description="Polar residues" evidence="1">
    <location>
        <begin position="367"/>
        <end position="379"/>
    </location>
</feature>
<dbReference type="EMBL" id="OZ035838">
    <property type="protein sequence ID" value="CAL1584097.1"/>
    <property type="molecule type" value="Genomic_DNA"/>
</dbReference>
<organism evidence="2 3">
    <name type="scientific">Knipowitschia caucasica</name>
    <name type="common">Caucasian dwarf goby</name>
    <name type="synonym">Pomatoschistus caucasicus</name>
    <dbReference type="NCBI Taxonomy" id="637954"/>
    <lineage>
        <taxon>Eukaryota</taxon>
        <taxon>Metazoa</taxon>
        <taxon>Chordata</taxon>
        <taxon>Craniata</taxon>
        <taxon>Vertebrata</taxon>
        <taxon>Euteleostomi</taxon>
        <taxon>Actinopterygii</taxon>
        <taxon>Neopterygii</taxon>
        <taxon>Teleostei</taxon>
        <taxon>Neoteleostei</taxon>
        <taxon>Acanthomorphata</taxon>
        <taxon>Gobiaria</taxon>
        <taxon>Gobiiformes</taxon>
        <taxon>Gobioidei</taxon>
        <taxon>Gobiidae</taxon>
        <taxon>Gobiinae</taxon>
        <taxon>Knipowitschia</taxon>
    </lineage>
</organism>
<evidence type="ECO:0000313" key="3">
    <source>
        <dbReference type="Proteomes" id="UP001497482"/>
    </source>
</evidence>
<feature type="compositionally biased region" description="Pro residues" evidence="1">
    <location>
        <begin position="8"/>
        <end position="20"/>
    </location>
</feature>
<feature type="region of interest" description="Disordered" evidence="1">
    <location>
        <begin position="355"/>
        <end position="379"/>
    </location>
</feature>
<protein>
    <submittedName>
        <fullName evidence="2">Uncharacterized protein</fullName>
    </submittedName>
</protein>
<dbReference type="AlphaFoldDB" id="A0AAV2K903"/>
<proteinExistence type="predicted"/>
<feature type="region of interest" description="Disordered" evidence="1">
    <location>
        <begin position="1"/>
        <end position="71"/>
    </location>
</feature>